<protein>
    <submittedName>
        <fullName evidence="3">Uncharacterized protein</fullName>
    </submittedName>
</protein>
<dbReference type="HOGENOM" id="CLU_957497_0_0_1"/>
<evidence type="ECO:0000313" key="4">
    <source>
        <dbReference type="Proteomes" id="UP000015103"/>
    </source>
</evidence>
<keyword evidence="1" id="KW-0175">Coiled coil</keyword>
<dbReference type="EnsemblMetazoa" id="RPRC002780-RA">
    <property type="protein sequence ID" value="RPRC002780-PA"/>
    <property type="gene ID" value="RPRC002780"/>
</dbReference>
<evidence type="ECO:0000256" key="1">
    <source>
        <dbReference type="SAM" id="Coils"/>
    </source>
</evidence>
<reference evidence="3" key="1">
    <citation type="submission" date="2015-05" db="UniProtKB">
        <authorList>
            <consortium name="EnsemblMetazoa"/>
        </authorList>
    </citation>
    <scope>IDENTIFICATION</scope>
</reference>
<dbReference type="InParanoid" id="T1HFF8"/>
<dbReference type="AlphaFoldDB" id="T1HFF8"/>
<accession>T1HFF8</accession>
<name>T1HFF8_RHOPR</name>
<feature type="coiled-coil region" evidence="1">
    <location>
        <begin position="53"/>
        <end position="90"/>
    </location>
</feature>
<dbReference type="VEuPathDB" id="VectorBase:RPRC002780"/>
<proteinExistence type="predicted"/>
<feature type="compositionally biased region" description="Polar residues" evidence="2">
    <location>
        <begin position="186"/>
        <end position="200"/>
    </location>
</feature>
<dbReference type="EMBL" id="ACPB03004956">
    <property type="status" value="NOT_ANNOTATED_CDS"/>
    <property type="molecule type" value="Genomic_DNA"/>
</dbReference>
<keyword evidence="4" id="KW-1185">Reference proteome</keyword>
<evidence type="ECO:0000313" key="3">
    <source>
        <dbReference type="EnsemblMetazoa" id="RPRC002780-PA"/>
    </source>
</evidence>
<evidence type="ECO:0000256" key="2">
    <source>
        <dbReference type="SAM" id="MobiDB-lite"/>
    </source>
</evidence>
<organism evidence="3 4">
    <name type="scientific">Rhodnius prolixus</name>
    <name type="common">Triatomid bug</name>
    <dbReference type="NCBI Taxonomy" id="13249"/>
    <lineage>
        <taxon>Eukaryota</taxon>
        <taxon>Metazoa</taxon>
        <taxon>Ecdysozoa</taxon>
        <taxon>Arthropoda</taxon>
        <taxon>Hexapoda</taxon>
        <taxon>Insecta</taxon>
        <taxon>Pterygota</taxon>
        <taxon>Neoptera</taxon>
        <taxon>Paraneoptera</taxon>
        <taxon>Hemiptera</taxon>
        <taxon>Heteroptera</taxon>
        <taxon>Panheteroptera</taxon>
        <taxon>Cimicomorpha</taxon>
        <taxon>Reduviidae</taxon>
        <taxon>Triatominae</taxon>
        <taxon>Rhodnius</taxon>
    </lineage>
</organism>
<sequence length="291" mass="33622">MMLKYFYFRLAADKSAELVETLVREAEIKRKLEDTNYKIKDMSRKLENYAGFMKNLSEKVKRLQYENREAKRLKQQVSNLSNLLRTMTEENKILLSDLHQVSMERNKLQLALTIQEQKLSKQNIELQFSKLKMSALERDQHMQMNEPWAELQSNAQLAADRGHTMKQSSDVPSSSPSPGLAPSLCRNDSANSARTPSPSSDHLILLEASADDEEEVDTSSWIKFPVQQPADYSSIEQQLNRDKIEELKEEIRNIFAEVRHLACDIPSMSVIDFNFDENSNSINWSEVYLLK</sequence>
<dbReference type="Proteomes" id="UP000015103">
    <property type="component" value="Unassembled WGS sequence"/>
</dbReference>
<feature type="compositionally biased region" description="Low complexity" evidence="2">
    <location>
        <begin position="168"/>
        <end position="178"/>
    </location>
</feature>
<feature type="region of interest" description="Disordered" evidence="2">
    <location>
        <begin position="160"/>
        <end position="201"/>
    </location>
</feature>